<reference evidence="13" key="1">
    <citation type="submission" date="2021-07" db="EMBL/GenBank/DDBJ databases">
        <title>Shewanella sp. YLB-07 whole genome sequence.</title>
        <authorList>
            <person name="Yu L."/>
        </authorList>
    </citation>
    <scope>NUCLEOTIDE SEQUENCE</scope>
    <source>
        <strain evidence="13">YLB-08</strain>
    </source>
</reference>
<name>A0ABX6V174_9GAMM</name>
<dbReference type="PROSITE" id="PS50885">
    <property type="entry name" value="HAMP"/>
    <property type="match status" value="1"/>
</dbReference>
<dbReference type="Pfam" id="PF00072">
    <property type="entry name" value="Response_reg"/>
    <property type="match status" value="2"/>
</dbReference>
<dbReference type="SMART" id="SM00388">
    <property type="entry name" value="HisKA"/>
    <property type="match status" value="1"/>
</dbReference>
<evidence type="ECO:0000256" key="4">
    <source>
        <dbReference type="ARBA" id="ARBA00022553"/>
    </source>
</evidence>
<evidence type="ECO:0000256" key="8">
    <source>
        <dbReference type="PROSITE-ProRule" id="PRU00169"/>
    </source>
</evidence>
<dbReference type="InterPro" id="IPR003660">
    <property type="entry name" value="HAMP_dom"/>
</dbReference>
<keyword evidence="6" id="KW-0418">Kinase</keyword>
<feature type="modified residue" description="4-aspartylphosphate" evidence="8">
    <location>
        <position position="810"/>
    </location>
</feature>
<dbReference type="PROSITE" id="PS50109">
    <property type="entry name" value="HIS_KIN"/>
    <property type="match status" value="1"/>
</dbReference>
<dbReference type="InterPro" id="IPR036890">
    <property type="entry name" value="HATPase_C_sf"/>
</dbReference>
<dbReference type="Gene3D" id="1.10.287.130">
    <property type="match status" value="1"/>
</dbReference>
<organism evidence="13 14">
    <name type="scientific">Shewanella eurypsychrophilus</name>
    <dbReference type="NCBI Taxonomy" id="2593656"/>
    <lineage>
        <taxon>Bacteria</taxon>
        <taxon>Pseudomonadati</taxon>
        <taxon>Pseudomonadota</taxon>
        <taxon>Gammaproteobacteria</taxon>
        <taxon>Alteromonadales</taxon>
        <taxon>Shewanellaceae</taxon>
        <taxon>Shewanella</taxon>
    </lineage>
</organism>
<dbReference type="Gene3D" id="6.10.340.10">
    <property type="match status" value="1"/>
</dbReference>
<gene>
    <name evidence="13" type="ORF">FM038_000815</name>
</gene>
<feature type="domain" description="Response regulatory" evidence="11">
    <location>
        <begin position="902"/>
        <end position="1026"/>
    </location>
</feature>
<keyword evidence="4 8" id="KW-0597">Phosphoprotein</keyword>
<dbReference type="EMBL" id="CP045503">
    <property type="protein sequence ID" value="QPG56127.1"/>
    <property type="molecule type" value="Genomic_DNA"/>
</dbReference>
<dbReference type="SUPFAM" id="SSF52172">
    <property type="entry name" value="CheY-like"/>
    <property type="match status" value="2"/>
</dbReference>
<dbReference type="PANTHER" id="PTHR45339:SF1">
    <property type="entry name" value="HYBRID SIGNAL TRANSDUCTION HISTIDINE KINASE J"/>
    <property type="match status" value="1"/>
</dbReference>
<dbReference type="InterPro" id="IPR001789">
    <property type="entry name" value="Sig_transdc_resp-reg_receiver"/>
</dbReference>
<dbReference type="CDD" id="cd17546">
    <property type="entry name" value="REC_hyHK_CKI1_RcsC-like"/>
    <property type="match status" value="2"/>
</dbReference>
<feature type="modified residue" description="4-aspartylphosphate" evidence="8">
    <location>
        <position position="956"/>
    </location>
</feature>
<dbReference type="CDD" id="cd00082">
    <property type="entry name" value="HisKA"/>
    <property type="match status" value="1"/>
</dbReference>
<accession>A0ABX6V174</accession>
<keyword evidence="9" id="KW-0812">Transmembrane</keyword>
<keyword evidence="5" id="KW-0808">Transferase</keyword>
<dbReference type="SUPFAM" id="SSF55785">
    <property type="entry name" value="PYP-like sensor domain (PAS domain)"/>
    <property type="match status" value="1"/>
</dbReference>
<evidence type="ECO:0000256" key="3">
    <source>
        <dbReference type="ARBA" id="ARBA00012438"/>
    </source>
</evidence>
<dbReference type="SMART" id="SM00387">
    <property type="entry name" value="HATPase_c"/>
    <property type="match status" value="1"/>
</dbReference>
<dbReference type="SMART" id="SM00304">
    <property type="entry name" value="HAMP"/>
    <property type="match status" value="1"/>
</dbReference>
<evidence type="ECO:0000256" key="5">
    <source>
        <dbReference type="ARBA" id="ARBA00022679"/>
    </source>
</evidence>
<dbReference type="InterPro" id="IPR003661">
    <property type="entry name" value="HisK_dim/P_dom"/>
</dbReference>
<dbReference type="PRINTS" id="PR00344">
    <property type="entry name" value="BCTRLSENSOR"/>
</dbReference>
<dbReference type="PROSITE" id="PS50110">
    <property type="entry name" value="RESPONSE_REGULATORY"/>
    <property type="match status" value="2"/>
</dbReference>
<keyword evidence="14" id="KW-1185">Reference proteome</keyword>
<evidence type="ECO:0000256" key="6">
    <source>
        <dbReference type="ARBA" id="ARBA00022777"/>
    </source>
</evidence>
<feature type="transmembrane region" description="Helical" evidence="9">
    <location>
        <begin position="7"/>
        <end position="26"/>
    </location>
</feature>
<evidence type="ECO:0000259" key="11">
    <source>
        <dbReference type="PROSITE" id="PS50110"/>
    </source>
</evidence>
<keyword evidence="7" id="KW-0902">Two-component regulatory system</keyword>
<evidence type="ECO:0000256" key="2">
    <source>
        <dbReference type="ARBA" id="ARBA00004370"/>
    </source>
</evidence>
<feature type="domain" description="Response regulatory" evidence="11">
    <location>
        <begin position="754"/>
        <end position="877"/>
    </location>
</feature>
<dbReference type="CDD" id="cd16922">
    <property type="entry name" value="HATPase_EvgS-ArcB-TorS-like"/>
    <property type="match status" value="1"/>
</dbReference>
<feature type="domain" description="Histidine kinase" evidence="10">
    <location>
        <begin position="516"/>
        <end position="737"/>
    </location>
</feature>
<sequence>MTLVSKLLVSSSMVIILVFGSLGYYLQHQLLNLVSHIHSSQLEGNVQLAIDKIATNHQQSISILHVASKNRQIRKALDLFENRGVSQVLNDLPSIYPFINYAIITEPDGTIFSVSTRDPNNNRINGELLLLNNISDNPLYTPLNEGQTSSSSQPQADPYLKIIGVPLHLSQWLMTRILKRGELIGYVILSVDWQSLNSSILKNVVDELNASGSAITSATVYETGDAALIEYKFNNSKGTQITSNELIKSRQFTIGGMKGRLDILYDQEQAFKPLEKISNVILASIAIGLISLSLLLYLLSKYGLAQRLKILQFGSETLGKGKLSYRLPDLGSDEIGQLGRTMNSMANSLQTTTTSKDKLDIEIIERKRVEAEIKATLSLLSSTLESTDNGILVTDIKGEILRSNQEFFTLWQIPEIALNKAKLQHHLVSRILDDERLIIETQSDEFSLEITTDVISTLDGKTIERTSNPMLLEGELCGRVWSYRDITSHIESEKILIKAKEVAEDAAKTKNEFLASMSHEIRTPMNGVLGMLDLLLKTHLDEDQCQKASIAKSSAQSLLTLINDILDYSKVEAGKLELESIDFNLEQLLCELTQGMAQFAQEKQLELIIDLSELHHLNVKGDPGRIRQILTNLVANAIKFTHEGEIVLIAKISYQKDNRLVFRCDVRDTGIGIPEDKLSILFDSFQQIDASTTRQYGGTGLGLTIVKQLCHLMGGDIHVSSQPNQGSCFSMEILLDESSQPKPVTANIDLSEQSLLIVDDSQTNRRVLRQQLELWGAKVTEANSGRAALKLCKKMFKSTNEPFFDIAFIDMNMPNMDGAQLGKLIKTAPKFMPIRLIMMTSVADHGDTDRLSNIGFDAYLSKPVTPSNLYHSLAMISDNSDALAKANSLNTPKCLTGLGSSRVLLVEDNRVNQLVATGILDELGLRADIANNGIEAIKKLNQSQESSDQYSVILMDCQMPEMDGYEATKAIRAGTAGDKCKDIIIIAMTANAMLGDREKCLDSGMNDYLAKPIDSERIHAKLEQYLSA</sequence>
<evidence type="ECO:0000256" key="7">
    <source>
        <dbReference type="ARBA" id="ARBA00023012"/>
    </source>
</evidence>
<dbReference type="InterPro" id="IPR011006">
    <property type="entry name" value="CheY-like_superfamily"/>
</dbReference>
<dbReference type="InterPro" id="IPR004358">
    <property type="entry name" value="Sig_transdc_His_kin-like_C"/>
</dbReference>
<dbReference type="SUPFAM" id="SSF47384">
    <property type="entry name" value="Homodimeric domain of signal transducing histidine kinase"/>
    <property type="match status" value="1"/>
</dbReference>
<dbReference type="EC" id="2.7.13.3" evidence="3"/>
<dbReference type="InterPro" id="IPR003594">
    <property type="entry name" value="HATPase_dom"/>
</dbReference>
<dbReference type="Gene3D" id="3.30.565.10">
    <property type="entry name" value="Histidine kinase-like ATPase, C-terminal domain"/>
    <property type="match status" value="1"/>
</dbReference>
<feature type="domain" description="HAMP" evidence="12">
    <location>
        <begin position="302"/>
        <end position="354"/>
    </location>
</feature>
<dbReference type="SUPFAM" id="SSF158472">
    <property type="entry name" value="HAMP domain-like"/>
    <property type="match status" value="1"/>
</dbReference>
<dbReference type="Pfam" id="PF00512">
    <property type="entry name" value="HisKA"/>
    <property type="match status" value="1"/>
</dbReference>
<evidence type="ECO:0000259" key="10">
    <source>
        <dbReference type="PROSITE" id="PS50109"/>
    </source>
</evidence>
<dbReference type="InterPro" id="IPR005467">
    <property type="entry name" value="His_kinase_dom"/>
</dbReference>
<evidence type="ECO:0000313" key="13">
    <source>
        <dbReference type="EMBL" id="QPG56127.1"/>
    </source>
</evidence>
<dbReference type="Gene3D" id="3.30.450.20">
    <property type="entry name" value="PAS domain"/>
    <property type="match status" value="1"/>
</dbReference>
<keyword evidence="9" id="KW-0472">Membrane</keyword>
<dbReference type="InterPro" id="IPR036097">
    <property type="entry name" value="HisK_dim/P_sf"/>
</dbReference>
<dbReference type="PANTHER" id="PTHR45339">
    <property type="entry name" value="HYBRID SIGNAL TRANSDUCTION HISTIDINE KINASE J"/>
    <property type="match status" value="1"/>
</dbReference>
<evidence type="ECO:0000256" key="9">
    <source>
        <dbReference type="SAM" id="Phobius"/>
    </source>
</evidence>
<evidence type="ECO:0000313" key="14">
    <source>
        <dbReference type="Proteomes" id="UP000316416"/>
    </source>
</evidence>
<proteinExistence type="predicted"/>
<comment type="catalytic activity">
    <reaction evidence="1">
        <text>ATP + protein L-histidine = ADP + protein N-phospho-L-histidine.</text>
        <dbReference type="EC" id="2.7.13.3"/>
    </reaction>
</comment>
<dbReference type="RefSeq" id="WP_142873113.1">
    <property type="nucleotide sequence ID" value="NZ_CP045503.2"/>
</dbReference>
<comment type="subcellular location">
    <subcellularLocation>
        <location evidence="2">Membrane</location>
    </subcellularLocation>
</comment>
<dbReference type="Proteomes" id="UP000316416">
    <property type="component" value="Chromosome"/>
</dbReference>
<dbReference type="CDD" id="cd06225">
    <property type="entry name" value="HAMP"/>
    <property type="match status" value="1"/>
</dbReference>
<protein>
    <recommendedName>
        <fullName evidence="3">histidine kinase</fullName>
        <ecNumber evidence="3">2.7.13.3</ecNumber>
    </recommendedName>
</protein>
<dbReference type="SMART" id="SM00448">
    <property type="entry name" value="REC"/>
    <property type="match status" value="2"/>
</dbReference>
<evidence type="ECO:0000256" key="1">
    <source>
        <dbReference type="ARBA" id="ARBA00000085"/>
    </source>
</evidence>
<keyword evidence="9" id="KW-1133">Transmembrane helix</keyword>
<dbReference type="InterPro" id="IPR035965">
    <property type="entry name" value="PAS-like_dom_sf"/>
</dbReference>
<dbReference type="Gene3D" id="3.40.50.2300">
    <property type="match status" value="2"/>
</dbReference>
<dbReference type="Pfam" id="PF00672">
    <property type="entry name" value="HAMP"/>
    <property type="match status" value="1"/>
</dbReference>
<dbReference type="SUPFAM" id="SSF55874">
    <property type="entry name" value="ATPase domain of HSP90 chaperone/DNA topoisomerase II/histidine kinase"/>
    <property type="match status" value="1"/>
</dbReference>
<dbReference type="Pfam" id="PF02518">
    <property type="entry name" value="HATPase_c"/>
    <property type="match status" value="1"/>
</dbReference>
<evidence type="ECO:0000259" key="12">
    <source>
        <dbReference type="PROSITE" id="PS50885"/>
    </source>
</evidence>